<gene>
    <name evidence="3" type="ORF">ACFQ2S_09080</name>
</gene>
<dbReference type="RefSeq" id="WP_386074119.1">
    <property type="nucleotide sequence ID" value="NZ_JBHTJT010000008.1"/>
</dbReference>
<dbReference type="GO" id="GO:0008483">
    <property type="term" value="F:transaminase activity"/>
    <property type="evidence" value="ECO:0007669"/>
    <property type="project" value="UniProtKB-KW"/>
</dbReference>
<dbReference type="PANTHER" id="PTHR30244:SF34">
    <property type="entry name" value="DTDP-4-AMINO-4,6-DIDEOXYGALACTOSE TRANSAMINASE"/>
    <property type="match status" value="1"/>
</dbReference>
<protein>
    <submittedName>
        <fullName evidence="3">DegT/DnrJ/EryC1/StrS family aminotransferase</fullName>
    </submittedName>
</protein>
<name>A0ABW3IQB6_9RHOB</name>
<dbReference type="EMBL" id="JBHTJT010000008">
    <property type="protein sequence ID" value="MFD0979805.1"/>
    <property type="molecule type" value="Genomic_DNA"/>
</dbReference>
<reference evidence="4" key="1">
    <citation type="journal article" date="2019" name="Int. J. Syst. Evol. Microbiol.">
        <title>The Global Catalogue of Microorganisms (GCM) 10K type strain sequencing project: providing services to taxonomists for standard genome sequencing and annotation.</title>
        <authorList>
            <consortium name="The Broad Institute Genomics Platform"/>
            <consortium name="The Broad Institute Genome Sequencing Center for Infectious Disease"/>
            <person name="Wu L."/>
            <person name="Ma J."/>
        </authorList>
    </citation>
    <scope>NUCLEOTIDE SEQUENCE [LARGE SCALE GENOMIC DNA]</scope>
    <source>
        <strain evidence="4">CCUG 60524</strain>
    </source>
</reference>
<proteinExistence type="inferred from homology"/>
<sequence length="426" mass="46864">MHLSPYPRSRTYGAPAIYGRIVADALSLGAHRGEEDLQRLEAAFARMQGTRHALCLPQGRVGIYLALSEMIAPGQEVVLSPYTIYDVVNMVLAAGGVPVFADVDPSTGNLSPEAVRAALSPRTGAVLATHIHGLSCDIEAILDICTERGVPVVEDCAQSLGARIGGRAVGSFGAAAIFSFSRAKNVNTIFGGMLVTSNDALFEQARDRLSVFDFEPLGRLVRRAATTVLLDIMTAPLIFQGVTFPLVRLDARKETGMVDRAIAAESYIERRDEIPEHYQRRMSPMQARLALMQLPSIEPDRQRRVEHAKLYHDGLSDLEWLRLPPMNDDGRNTYLSYPVQLDGRDAFMRHMLASGRDVRAQYYHNLAATQAFAEFHGDCPNTQKIAARTVLLPIYPGYPKSEIERTIDAIRAFATAHRHTEIAAPA</sequence>
<dbReference type="Gene3D" id="3.90.1150.10">
    <property type="entry name" value="Aspartate Aminotransferase, domain 1"/>
    <property type="match status" value="1"/>
</dbReference>
<dbReference type="PIRSF" id="PIRSF000390">
    <property type="entry name" value="PLP_StrS"/>
    <property type="match status" value="1"/>
</dbReference>
<dbReference type="InterPro" id="IPR015424">
    <property type="entry name" value="PyrdxlP-dep_Trfase"/>
</dbReference>
<dbReference type="SUPFAM" id="SSF53383">
    <property type="entry name" value="PLP-dependent transferases"/>
    <property type="match status" value="1"/>
</dbReference>
<keyword evidence="3" id="KW-0032">Aminotransferase</keyword>
<evidence type="ECO:0000256" key="1">
    <source>
        <dbReference type="ARBA" id="ARBA00037999"/>
    </source>
</evidence>
<dbReference type="Proteomes" id="UP001597108">
    <property type="component" value="Unassembled WGS sequence"/>
</dbReference>
<keyword evidence="4" id="KW-1185">Reference proteome</keyword>
<dbReference type="PANTHER" id="PTHR30244">
    <property type="entry name" value="TRANSAMINASE"/>
    <property type="match status" value="1"/>
</dbReference>
<comment type="similarity">
    <text evidence="1 2">Belongs to the DegT/DnrJ/EryC1 family.</text>
</comment>
<dbReference type="InterPro" id="IPR015421">
    <property type="entry name" value="PyrdxlP-dep_Trfase_major"/>
</dbReference>
<dbReference type="Pfam" id="PF01041">
    <property type="entry name" value="DegT_DnrJ_EryC1"/>
    <property type="match status" value="2"/>
</dbReference>
<evidence type="ECO:0000256" key="2">
    <source>
        <dbReference type="RuleBase" id="RU004508"/>
    </source>
</evidence>
<dbReference type="Gene3D" id="3.40.640.10">
    <property type="entry name" value="Type I PLP-dependent aspartate aminotransferase-like (Major domain)"/>
    <property type="match status" value="1"/>
</dbReference>
<evidence type="ECO:0000313" key="4">
    <source>
        <dbReference type="Proteomes" id="UP001597108"/>
    </source>
</evidence>
<accession>A0ABW3IQB6</accession>
<keyword evidence="2" id="KW-0663">Pyridoxal phosphate</keyword>
<evidence type="ECO:0000313" key="3">
    <source>
        <dbReference type="EMBL" id="MFD0979805.1"/>
    </source>
</evidence>
<dbReference type="InterPro" id="IPR015422">
    <property type="entry name" value="PyrdxlP-dep_Trfase_small"/>
</dbReference>
<comment type="caution">
    <text evidence="3">The sequence shown here is derived from an EMBL/GenBank/DDBJ whole genome shotgun (WGS) entry which is preliminary data.</text>
</comment>
<organism evidence="3 4">
    <name type="scientific">Tropicimonas aquimaris</name>
    <dbReference type="NCBI Taxonomy" id="914152"/>
    <lineage>
        <taxon>Bacteria</taxon>
        <taxon>Pseudomonadati</taxon>
        <taxon>Pseudomonadota</taxon>
        <taxon>Alphaproteobacteria</taxon>
        <taxon>Rhodobacterales</taxon>
        <taxon>Roseobacteraceae</taxon>
        <taxon>Tropicimonas</taxon>
    </lineage>
</organism>
<dbReference type="InterPro" id="IPR000653">
    <property type="entry name" value="DegT/StrS_aminotransferase"/>
</dbReference>
<keyword evidence="3" id="KW-0808">Transferase</keyword>